<evidence type="ECO:0000259" key="1">
    <source>
        <dbReference type="Pfam" id="PF07728"/>
    </source>
</evidence>
<dbReference type="Pfam" id="PF07728">
    <property type="entry name" value="AAA_5"/>
    <property type="match status" value="1"/>
</dbReference>
<protein>
    <recommendedName>
        <fullName evidence="1">ATPase dynein-related AAA domain-containing protein</fullName>
    </recommendedName>
</protein>
<dbReference type="GO" id="GO:0005524">
    <property type="term" value="F:ATP binding"/>
    <property type="evidence" value="ECO:0007669"/>
    <property type="project" value="InterPro"/>
</dbReference>
<evidence type="ECO:0000313" key="3">
    <source>
        <dbReference type="Proteomes" id="UP000016057"/>
    </source>
</evidence>
<comment type="caution">
    <text evidence="2">The sequence shown here is derived from an EMBL/GenBank/DDBJ whole genome shotgun (WGS) entry which is preliminary data.</text>
</comment>
<dbReference type="Proteomes" id="UP000016057">
    <property type="component" value="Unassembled WGS sequence"/>
</dbReference>
<keyword evidence="3" id="KW-1185">Reference proteome</keyword>
<dbReference type="eggNOG" id="COG1401">
    <property type="taxonomic scope" value="Bacteria"/>
</dbReference>
<dbReference type="PANTHER" id="PTHR37291:SF1">
    <property type="entry name" value="TYPE IV METHYL-DIRECTED RESTRICTION ENZYME ECOKMCRB SUBUNIT"/>
    <property type="match status" value="1"/>
</dbReference>
<dbReference type="PATRIC" id="fig|1234409.3.peg.847"/>
<dbReference type="AlphaFoldDB" id="K8Z802"/>
<dbReference type="GO" id="GO:0016887">
    <property type="term" value="F:ATP hydrolysis activity"/>
    <property type="evidence" value="ECO:0007669"/>
    <property type="project" value="InterPro"/>
</dbReference>
<dbReference type="STRING" id="1234409.C683_0897"/>
<accession>K8Z802</accession>
<dbReference type="Gene3D" id="3.40.50.300">
    <property type="entry name" value="P-loop containing nucleotide triphosphate hydrolases"/>
    <property type="match status" value="1"/>
</dbReference>
<evidence type="ECO:0000313" key="2">
    <source>
        <dbReference type="EMBL" id="EKU27119.1"/>
    </source>
</evidence>
<gene>
    <name evidence="2" type="ORF">C683_0897</name>
</gene>
<reference evidence="2 3" key="1">
    <citation type="journal article" date="2013" name="Genome Announc.">
        <title>Draft Genome Sequence of Catellicoccus marimammalium, a Novel Species Commonly Found in Gull Feces.</title>
        <authorList>
            <person name="Weigand M.R."/>
            <person name="Ryu H."/>
            <person name="Bozcek L."/>
            <person name="Konstantinidis K.T."/>
            <person name="Santo Domingo J.W."/>
        </authorList>
    </citation>
    <scope>NUCLEOTIDE SEQUENCE [LARGE SCALE GENOMIC DNA]</scope>
    <source>
        <strain evidence="2 3">M35/04/3</strain>
    </source>
</reference>
<name>K8Z802_9ENTE</name>
<dbReference type="InterPro" id="IPR011704">
    <property type="entry name" value="ATPase_dyneun-rel_AAA"/>
</dbReference>
<dbReference type="InterPro" id="IPR027417">
    <property type="entry name" value="P-loop_NTPase"/>
</dbReference>
<dbReference type="SUPFAM" id="SSF52540">
    <property type="entry name" value="P-loop containing nucleoside triphosphate hydrolases"/>
    <property type="match status" value="1"/>
</dbReference>
<dbReference type="EMBL" id="AMYT01000019">
    <property type="protein sequence ID" value="EKU27119.1"/>
    <property type="molecule type" value="Genomic_DNA"/>
</dbReference>
<sequence>MEIENILIETIIDRYPQFKKEGFQSIYVKKLSNADVVFNNKEEGTKGSTAHIAVTGDSRNFFKKYFVDKLGKKFFLSNELCHSLEEEDIDHILKLYGIIFPSGEEKDIVLNLFVEKDNTFIESITNVWIFPKKDKDQLGLSKIKKDGKDFLELRNQANIGDVLFFFNYKNNLYVILLKSDKDSDTIFKIMGNSKTYSKYLTFDSNQNTSIDDNIGSNLIFYGAPGTGKSYGIQKYIQDVFRTTFHPEYGYSDFVGQIMPTVNEEGQLEYIFNPGSFTQAIVYAYRHPDEPVFLILEEMSRANCASVFGDIFQLLDRNGQGESEYPINHLQLSNYLQRELGKSHPWNKYQSKIYIPGNLYLIGTMNTSDQNVFVMDTAFKRRFLMKYVPTTIDSNKNQFSLPYSDTETMEWNDFVKTVNDYIVDDKGLQLSEDKQLGQFFMKNYDAKDAMTIDPLLEESKVLYTIKDSKNFETYKDKVLYYLYHDVEKASYHTEKRLFNENIKSFGDLYQKATAKNHYDIYSEEFKGCLEKNMHSTKDVSYNMDDEIEENE</sequence>
<dbReference type="PANTHER" id="PTHR37291">
    <property type="entry name" value="5-METHYLCYTOSINE-SPECIFIC RESTRICTION ENZYME B"/>
    <property type="match status" value="1"/>
</dbReference>
<proteinExistence type="predicted"/>
<feature type="domain" description="ATPase dynein-related AAA" evidence="1">
    <location>
        <begin position="217"/>
        <end position="382"/>
    </location>
</feature>
<organism evidence="2 3">
    <name type="scientific">Catellicoccus marimammalium M35/04/3</name>
    <dbReference type="NCBI Taxonomy" id="1234409"/>
    <lineage>
        <taxon>Bacteria</taxon>
        <taxon>Bacillati</taxon>
        <taxon>Bacillota</taxon>
        <taxon>Bacilli</taxon>
        <taxon>Lactobacillales</taxon>
        <taxon>Enterococcaceae</taxon>
        <taxon>Catellicoccus</taxon>
    </lineage>
</organism>
<dbReference type="InterPro" id="IPR052934">
    <property type="entry name" value="Methyl-DNA_Rec/Restrict_Enz"/>
</dbReference>